<keyword evidence="1" id="KW-0812">Transmembrane</keyword>
<protein>
    <submittedName>
        <fullName evidence="2">Uncharacterized protein</fullName>
    </submittedName>
</protein>
<sequence length="72" mass="8259">MNLPKYFSIYHFYYIPFFLVAIVVAICLCSSLNNAIMRTAEKYNLGLDLRSAAYINSVEKIFNTYSEAGLTF</sequence>
<keyword evidence="3" id="KW-1185">Reference proteome</keyword>
<accession>A0AAV8VUZ4</accession>
<dbReference type="Proteomes" id="UP001159042">
    <property type="component" value="Unassembled WGS sequence"/>
</dbReference>
<evidence type="ECO:0000313" key="3">
    <source>
        <dbReference type="Proteomes" id="UP001159042"/>
    </source>
</evidence>
<evidence type="ECO:0000256" key="1">
    <source>
        <dbReference type="SAM" id="Phobius"/>
    </source>
</evidence>
<keyword evidence="1" id="KW-1133">Transmembrane helix</keyword>
<proteinExistence type="predicted"/>
<comment type="caution">
    <text evidence="2">The sequence shown here is derived from an EMBL/GenBank/DDBJ whole genome shotgun (WGS) entry which is preliminary data.</text>
</comment>
<dbReference type="Gene3D" id="3.40.50.720">
    <property type="entry name" value="NAD(P)-binding Rossmann-like Domain"/>
    <property type="match status" value="1"/>
</dbReference>
<reference evidence="2 3" key="1">
    <citation type="journal article" date="2023" name="Insect Mol. Biol.">
        <title>Genome sequencing provides insights into the evolution of gene families encoding plant cell wall-degrading enzymes in longhorned beetles.</title>
        <authorList>
            <person name="Shin N.R."/>
            <person name="Okamura Y."/>
            <person name="Kirsch R."/>
            <person name="Pauchet Y."/>
        </authorList>
    </citation>
    <scope>NUCLEOTIDE SEQUENCE [LARGE SCALE GENOMIC DNA]</scope>
    <source>
        <strain evidence="2">EAD_L_NR</strain>
    </source>
</reference>
<name>A0AAV8VUZ4_9CUCU</name>
<evidence type="ECO:0000313" key="2">
    <source>
        <dbReference type="EMBL" id="KAJ8918048.1"/>
    </source>
</evidence>
<feature type="transmembrane region" description="Helical" evidence="1">
    <location>
        <begin position="12"/>
        <end position="32"/>
    </location>
</feature>
<dbReference type="EMBL" id="JANEYG010000028">
    <property type="protein sequence ID" value="KAJ8918048.1"/>
    <property type="molecule type" value="Genomic_DNA"/>
</dbReference>
<dbReference type="AlphaFoldDB" id="A0AAV8VUZ4"/>
<organism evidence="2 3">
    <name type="scientific">Exocentrus adspersus</name>
    <dbReference type="NCBI Taxonomy" id="1586481"/>
    <lineage>
        <taxon>Eukaryota</taxon>
        <taxon>Metazoa</taxon>
        <taxon>Ecdysozoa</taxon>
        <taxon>Arthropoda</taxon>
        <taxon>Hexapoda</taxon>
        <taxon>Insecta</taxon>
        <taxon>Pterygota</taxon>
        <taxon>Neoptera</taxon>
        <taxon>Endopterygota</taxon>
        <taxon>Coleoptera</taxon>
        <taxon>Polyphaga</taxon>
        <taxon>Cucujiformia</taxon>
        <taxon>Chrysomeloidea</taxon>
        <taxon>Cerambycidae</taxon>
        <taxon>Lamiinae</taxon>
        <taxon>Acanthocinini</taxon>
        <taxon>Exocentrus</taxon>
    </lineage>
</organism>
<gene>
    <name evidence="2" type="ORF">NQ315_011504</name>
</gene>
<keyword evidence="1" id="KW-0472">Membrane</keyword>